<dbReference type="AlphaFoldDB" id="A0A6H1ZDB6"/>
<accession>A0A6H1ZDB6</accession>
<reference evidence="1" key="1">
    <citation type="submission" date="2020-03" db="EMBL/GenBank/DDBJ databases">
        <title>The deep terrestrial virosphere.</title>
        <authorList>
            <person name="Holmfeldt K."/>
            <person name="Nilsson E."/>
            <person name="Simone D."/>
            <person name="Lopez-Fernandez M."/>
            <person name="Wu X."/>
            <person name="de Brujin I."/>
            <person name="Lundin D."/>
            <person name="Andersson A."/>
            <person name="Bertilsson S."/>
            <person name="Dopson M."/>
        </authorList>
    </citation>
    <scope>NUCLEOTIDE SEQUENCE</scope>
    <source>
        <strain evidence="3">MM415A00371</strain>
        <strain evidence="2">MM415B00319</strain>
        <strain evidence="1">TM448A00246</strain>
    </source>
</reference>
<protein>
    <submittedName>
        <fullName evidence="1">Uncharacterized protein</fullName>
    </submittedName>
</protein>
<sequence length="61" mass="7269">MHTEMCPRCKKKKVYMDIPSFVDVNRSELVFYVDCIYCGFNGRAIYEIKFKEFTDIKGEKC</sequence>
<name>A0A6H1ZDB6_9ZZZZ</name>
<organism evidence="1">
    <name type="scientific">viral metagenome</name>
    <dbReference type="NCBI Taxonomy" id="1070528"/>
    <lineage>
        <taxon>unclassified sequences</taxon>
        <taxon>metagenomes</taxon>
        <taxon>organismal metagenomes</taxon>
    </lineage>
</organism>
<dbReference type="EMBL" id="MT143992">
    <property type="protein sequence ID" value="QJA45544.1"/>
    <property type="molecule type" value="Genomic_DNA"/>
</dbReference>
<evidence type="ECO:0000313" key="1">
    <source>
        <dbReference type="EMBL" id="QJA45544.1"/>
    </source>
</evidence>
<evidence type="ECO:0000313" key="2">
    <source>
        <dbReference type="EMBL" id="QJA66929.1"/>
    </source>
</evidence>
<evidence type="ECO:0000313" key="3">
    <source>
        <dbReference type="EMBL" id="QJA82750.1"/>
    </source>
</evidence>
<proteinExistence type="predicted"/>
<gene>
    <name evidence="3" type="ORF">MM415A00371_0012</name>
    <name evidence="2" type="ORF">MM415B00319_0059</name>
    <name evidence="1" type="ORF">TM448A00246_0035</name>
</gene>
<dbReference type="EMBL" id="MT141563">
    <property type="protein sequence ID" value="QJA66929.1"/>
    <property type="molecule type" value="Genomic_DNA"/>
</dbReference>
<dbReference type="EMBL" id="MT142495">
    <property type="protein sequence ID" value="QJA82750.1"/>
    <property type="molecule type" value="Genomic_DNA"/>
</dbReference>